<proteinExistence type="predicted"/>
<evidence type="ECO:0000256" key="2">
    <source>
        <dbReference type="ARBA" id="ARBA00022840"/>
    </source>
</evidence>
<sequence>MSPIGFLICGPSGVGKSSNINIMLENAGIHKELIEIDPDKRKEETHEERSKAAIDFVKYTIDKGYSFYYTATCGGMRTVTDLIERMKNSKYRVIVAIVYTSLPVALERIRKRTHQPVPAEVVEDLHAFFKTKAERYMKLDVEIYLYNNETDFNLLLSKTHNKIVCRDGDSDFYFDISRYCSGVI</sequence>
<organism evidence="4">
    <name type="scientific">viral metagenome</name>
    <dbReference type="NCBI Taxonomy" id="1070528"/>
    <lineage>
        <taxon>unclassified sequences</taxon>
        <taxon>metagenomes</taxon>
        <taxon>organismal metagenomes</taxon>
    </lineage>
</organism>
<reference evidence="4" key="1">
    <citation type="journal article" date="2020" name="Nature">
        <title>Giant virus diversity and host interactions through global metagenomics.</title>
        <authorList>
            <person name="Schulz F."/>
            <person name="Roux S."/>
            <person name="Paez-Espino D."/>
            <person name="Jungbluth S."/>
            <person name="Walsh D.A."/>
            <person name="Denef V.J."/>
            <person name="McMahon K.D."/>
            <person name="Konstantinidis K.T."/>
            <person name="Eloe-Fadrosh E.A."/>
            <person name="Kyrpides N.C."/>
            <person name="Woyke T."/>
        </authorList>
    </citation>
    <scope>NUCLEOTIDE SEQUENCE</scope>
    <source>
        <strain evidence="4">GVMAG-M-3300021963-12</strain>
    </source>
</reference>
<dbReference type="InterPro" id="IPR027417">
    <property type="entry name" value="P-loop_NTPase"/>
</dbReference>
<dbReference type="SUPFAM" id="SSF52540">
    <property type="entry name" value="P-loop containing nucleoside triphosphate hydrolases"/>
    <property type="match status" value="1"/>
</dbReference>
<evidence type="ECO:0000313" key="4">
    <source>
        <dbReference type="EMBL" id="QHT07521.1"/>
    </source>
</evidence>
<dbReference type="GO" id="GO:0016301">
    <property type="term" value="F:kinase activity"/>
    <property type="evidence" value="ECO:0007669"/>
    <property type="project" value="InterPro"/>
</dbReference>
<protein>
    <recommendedName>
        <fullName evidence="3">Zeta toxin domain-containing protein</fullName>
    </recommendedName>
</protein>
<dbReference type="InterPro" id="IPR010488">
    <property type="entry name" value="Zeta_toxin_domain"/>
</dbReference>
<dbReference type="Pfam" id="PF06414">
    <property type="entry name" value="Zeta_toxin"/>
    <property type="match status" value="1"/>
</dbReference>
<evidence type="ECO:0000259" key="3">
    <source>
        <dbReference type="Pfam" id="PF06414"/>
    </source>
</evidence>
<dbReference type="AlphaFoldDB" id="A0A6C0CST5"/>
<accession>A0A6C0CST5</accession>
<dbReference type="Gene3D" id="3.40.50.300">
    <property type="entry name" value="P-loop containing nucleotide triphosphate hydrolases"/>
    <property type="match status" value="1"/>
</dbReference>
<keyword evidence="1" id="KW-0547">Nucleotide-binding</keyword>
<name>A0A6C0CST5_9ZZZZ</name>
<keyword evidence="2" id="KW-0067">ATP-binding</keyword>
<feature type="domain" description="Zeta toxin" evidence="3">
    <location>
        <begin position="7"/>
        <end position="135"/>
    </location>
</feature>
<evidence type="ECO:0000256" key="1">
    <source>
        <dbReference type="ARBA" id="ARBA00022741"/>
    </source>
</evidence>
<dbReference type="GO" id="GO:0005524">
    <property type="term" value="F:ATP binding"/>
    <property type="evidence" value="ECO:0007669"/>
    <property type="project" value="UniProtKB-KW"/>
</dbReference>
<dbReference type="EMBL" id="MN739481">
    <property type="protein sequence ID" value="QHT07521.1"/>
    <property type="molecule type" value="Genomic_DNA"/>
</dbReference>